<protein>
    <recommendedName>
        <fullName evidence="3">Flagellar protein FliT</fullName>
    </recommendedName>
</protein>
<dbReference type="AlphaFoldDB" id="A0A920CIU0"/>
<dbReference type="RefSeq" id="WP_301626550.1">
    <property type="nucleotide sequence ID" value="NZ_BORS01000005.1"/>
</dbReference>
<reference evidence="1" key="1">
    <citation type="submission" date="2021-03" db="EMBL/GenBank/DDBJ databases">
        <title>Antimicrobial resistance genes in bacteria isolated from Japanese honey, and their potential for conferring macrolide and lincosamide resistance in the American foulbrood pathogen Paenibacillus larvae.</title>
        <authorList>
            <person name="Okamoto M."/>
            <person name="Kumagai M."/>
            <person name="Kanamori H."/>
            <person name="Takamatsu D."/>
        </authorList>
    </citation>
    <scope>NUCLEOTIDE SEQUENCE</scope>
    <source>
        <strain evidence="1">J41TS4</strain>
    </source>
</reference>
<evidence type="ECO:0008006" key="3">
    <source>
        <dbReference type="Google" id="ProtNLM"/>
    </source>
</evidence>
<gene>
    <name evidence="1" type="ORF">J41TS4_17690</name>
</gene>
<organism evidence="1 2">
    <name type="scientific">Paenibacillus apis</name>
    <dbReference type="NCBI Taxonomy" id="1792174"/>
    <lineage>
        <taxon>Bacteria</taxon>
        <taxon>Bacillati</taxon>
        <taxon>Bacillota</taxon>
        <taxon>Bacilli</taxon>
        <taxon>Bacillales</taxon>
        <taxon>Paenibacillaceae</taxon>
        <taxon>Paenibacillus</taxon>
    </lineage>
</organism>
<accession>A0A920CIU0</accession>
<proteinExistence type="predicted"/>
<evidence type="ECO:0000313" key="2">
    <source>
        <dbReference type="Proteomes" id="UP000678895"/>
    </source>
</evidence>
<keyword evidence="2" id="KW-1185">Reference proteome</keyword>
<evidence type="ECO:0000313" key="1">
    <source>
        <dbReference type="EMBL" id="GIO42011.1"/>
    </source>
</evidence>
<dbReference type="Proteomes" id="UP000678895">
    <property type="component" value="Unassembled WGS sequence"/>
</dbReference>
<sequence length="111" mass="13145">MDELLTRLEELDKQMILNRDEASSEQWLDFMDHRQQLVDMLIQRAEASPLAPEHRNRLASIQMNEDKLRRSMEAQKTEAANWLQQRGQAKAQRNAYDVVYASDSVLMDRRR</sequence>
<comment type="caution">
    <text evidence="1">The sequence shown here is derived from an EMBL/GenBank/DDBJ whole genome shotgun (WGS) entry which is preliminary data.</text>
</comment>
<dbReference type="EMBL" id="BORS01000005">
    <property type="protein sequence ID" value="GIO42011.1"/>
    <property type="molecule type" value="Genomic_DNA"/>
</dbReference>
<name>A0A920CIU0_9BACL</name>